<proteinExistence type="predicted"/>
<protein>
    <submittedName>
        <fullName evidence="2">Uncharacterized protein</fullName>
    </submittedName>
</protein>
<name>A0A813H5N3_POLGL</name>
<reference evidence="2" key="1">
    <citation type="submission" date="2021-02" db="EMBL/GenBank/DDBJ databases">
        <authorList>
            <person name="Dougan E. K."/>
            <person name="Rhodes N."/>
            <person name="Thang M."/>
            <person name="Chan C."/>
        </authorList>
    </citation>
    <scope>NUCLEOTIDE SEQUENCE</scope>
</reference>
<feature type="compositionally biased region" description="Low complexity" evidence="1">
    <location>
        <begin position="60"/>
        <end position="72"/>
    </location>
</feature>
<evidence type="ECO:0000313" key="2">
    <source>
        <dbReference type="EMBL" id="CAE8632960.1"/>
    </source>
</evidence>
<dbReference type="EMBL" id="CAJNNV010030574">
    <property type="protein sequence ID" value="CAE8632960.1"/>
    <property type="molecule type" value="Genomic_DNA"/>
</dbReference>
<comment type="caution">
    <text evidence="2">The sequence shown here is derived from an EMBL/GenBank/DDBJ whole genome shotgun (WGS) entry which is preliminary data.</text>
</comment>
<keyword evidence="3" id="KW-1185">Reference proteome</keyword>
<dbReference type="AlphaFoldDB" id="A0A813H5N3"/>
<feature type="region of interest" description="Disordered" evidence="1">
    <location>
        <begin position="60"/>
        <end position="83"/>
    </location>
</feature>
<feature type="compositionally biased region" description="Polar residues" evidence="1">
    <location>
        <begin position="73"/>
        <end position="83"/>
    </location>
</feature>
<dbReference type="Proteomes" id="UP000654075">
    <property type="component" value="Unassembled WGS sequence"/>
</dbReference>
<evidence type="ECO:0000313" key="3">
    <source>
        <dbReference type="Proteomes" id="UP000654075"/>
    </source>
</evidence>
<organism evidence="2 3">
    <name type="scientific">Polarella glacialis</name>
    <name type="common">Dinoflagellate</name>
    <dbReference type="NCBI Taxonomy" id="89957"/>
    <lineage>
        <taxon>Eukaryota</taxon>
        <taxon>Sar</taxon>
        <taxon>Alveolata</taxon>
        <taxon>Dinophyceae</taxon>
        <taxon>Suessiales</taxon>
        <taxon>Suessiaceae</taxon>
        <taxon>Polarella</taxon>
    </lineage>
</organism>
<feature type="region of interest" description="Disordered" evidence="1">
    <location>
        <begin position="147"/>
        <end position="172"/>
    </location>
</feature>
<accession>A0A813H5N3</accession>
<evidence type="ECO:0000256" key="1">
    <source>
        <dbReference type="SAM" id="MobiDB-lite"/>
    </source>
</evidence>
<sequence length="217" mass="23238">MGGCSSYSAGDAIVAGAPSEERGHKSDAPIVFASSIVVAHKPPPSDFPDNLDTFLEDTSTEYGESEGVSSESLTPKSANESDSQMIADRTAVLERLCLRLEPLCSSKGSIQSPCEALGETAFQYGAFPEESKIEKTQSSVKLSPMMRSPPLSPSPVAHHVQTSPSARHVQRRVRFSSSPPDVLPIPYEGNGLCNFCSNGDDPDADQMLQFWSSLEQA</sequence>
<gene>
    <name evidence="2" type="ORF">PGLA1383_LOCUS48879</name>
</gene>